<reference evidence="6 7" key="1">
    <citation type="submission" date="2023-03" db="EMBL/GenBank/DDBJ databases">
        <title>Novosphingobium cyanobacteriorum sp. nov., isolated from a eutrophic reservoir during the Microcystis bloom period.</title>
        <authorList>
            <person name="Kang M."/>
            <person name="Le V."/>
            <person name="Ko S.-R."/>
            <person name="Lee S.-A."/>
            <person name="Ahn C.-Y."/>
        </authorList>
    </citation>
    <scope>NUCLEOTIDE SEQUENCE [LARGE SCALE GENOMIC DNA]</scope>
    <source>
        <strain evidence="6 7">HBC54</strain>
    </source>
</reference>
<keyword evidence="2" id="KW-0058">Aromatic hydrocarbons catabolism</keyword>
<keyword evidence="3 6" id="KW-0378">Hydrolase</keyword>
<dbReference type="InterPro" id="IPR016292">
    <property type="entry name" value="Epoxide_hydrolase"/>
</dbReference>
<keyword evidence="4" id="KW-0472">Membrane</keyword>
<evidence type="ECO:0000256" key="4">
    <source>
        <dbReference type="SAM" id="Phobius"/>
    </source>
</evidence>
<dbReference type="EMBL" id="JAROCY010000026">
    <property type="protein sequence ID" value="MDF8335379.1"/>
    <property type="molecule type" value="Genomic_DNA"/>
</dbReference>
<keyword evidence="4" id="KW-0812">Transmembrane</keyword>
<dbReference type="PIRSF" id="PIRSF001112">
    <property type="entry name" value="Epoxide_hydrolase"/>
    <property type="match status" value="1"/>
</dbReference>
<dbReference type="Pfam" id="PF06441">
    <property type="entry name" value="EHN"/>
    <property type="match status" value="1"/>
</dbReference>
<evidence type="ECO:0000256" key="2">
    <source>
        <dbReference type="ARBA" id="ARBA00022797"/>
    </source>
</evidence>
<dbReference type="InterPro" id="IPR010497">
    <property type="entry name" value="Epoxide_hydro_N"/>
</dbReference>
<sequence length="373" mass="41290">MTDPATIADVRARVEAARFPLQQAGADWETGTPLAYMCRLREFWLTSFDWGSWVDRINSFEQRLVEVKGERIHVFVEIGSGSNPTPLLLSHGWPGSFIEFLDIIDKLAHPERHGGDSEDGFTVIVPSLPGYGLSPAPSRPLAASDIAAIWSALMVDCFGAERYVAYGSDWGSIITASLAFNHPEHLQGVMMTMSGATPDFANGPPMQPEEKAWADRLRQVQEREGAYQAIQATKPQTLAYAQTDSPIGLAAWIIEKFQGWSVNGMREDPPFPMDVLLANVMLYWLGGSLAPSWIYMFMDEIRAPKAGKAQVPAAFMVPPADLFPPIPRAWVERLYDVTDYSVAGRGHFPGLDSPETLVSEIRRMLLPLARGRL</sequence>
<feature type="transmembrane region" description="Helical" evidence="4">
    <location>
        <begin position="275"/>
        <end position="298"/>
    </location>
</feature>
<comment type="caution">
    <text evidence="6">The sequence shown here is derived from an EMBL/GenBank/DDBJ whole genome shotgun (WGS) entry which is preliminary data.</text>
</comment>
<feature type="domain" description="Epoxide hydrolase N-terminal" evidence="5">
    <location>
        <begin position="4"/>
        <end position="100"/>
    </location>
</feature>
<protein>
    <submittedName>
        <fullName evidence="6">Epoxide hydrolase</fullName>
    </submittedName>
</protein>
<evidence type="ECO:0000313" key="7">
    <source>
        <dbReference type="Proteomes" id="UP001222770"/>
    </source>
</evidence>
<dbReference type="Proteomes" id="UP001222770">
    <property type="component" value="Unassembled WGS sequence"/>
</dbReference>
<dbReference type="PANTHER" id="PTHR21661:SF35">
    <property type="entry name" value="EPOXIDE HYDROLASE"/>
    <property type="match status" value="1"/>
</dbReference>
<name>A0ABT6CN83_9SPHN</name>
<gene>
    <name evidence="6" type="ORF">POM99_19405</name>
</gene>
<dbReference type="PANTHER" id="PTHR21661">
    <property type="entry name" value="EPOXIDE HYDROLASE 1-RELATED"/>
    <property type="match status" value="1"/>
</dbReference>
<evidence type="ECO:0000313" key="6">
    <source>
        <dbReference type="EMBL" id="MDF8335379.1"/>
    </source>
</evidence>
<dbReference type="Gene3D" id="3.40.50.1820">
    <property type="entry name" value="alpha/beta hydrolase"/>
    <property type="match status" value="1"/>
</dbReference>
<keyword evidence="7" id="KW-1185">Reference proteome</keyword>
<organism evidence="6 7">
    <name type="scientific">Novosphingobium cyanobacteriorum</name>
    <dbReference type="NCBI Taxonomy" id="3024215"/>
    <lineage>
        <taxon>Bacteria</taxon>
        <taxon>Pseudomonadati</taxon>
        <taxon>Pseudomonadota</taxon>
        <taxon>Alphaproteobacteria</taxon>
        <taxon>Sphingomonadales</taxon>
        <taxon>Sphingomonadaceae</taxon>
        <taxon>Novosphingobium</taxon>
    </lineage>
</organism>
<keyword evidence="4" id="KW-1133">Transmembrane helix</keyword>
<dbReference type="PRINTS" id="PR00412">
    <property type="entry name" value="EPOXHYDRLASE"/>
</dbReference>
<evidence type="ECO:0000256" key="1">
    <source>
        <dbReference type="ARBA" id="ARBA00010088"/>
    </source>
</evidence>
<evidence type="ECO:0000259" key="5">
    <source>
        <dbReference type="Pfam" id="PF06441"/>
    </source>
</evidence>
<proteinExistence type="inferred from homology"/>
<comment type="similarity">
    <text evidence="1">Belongs to the peptidase S33 family.</text>
</comment>
<dbReference type="GO" id="GO:0016787">
    <property type="term" value="F:hydrolase activity"/>
    <property type="evidence" value="ECO:0007669"/>
    <property type="project" value="UniProtKB-KW"/>
</dbReference>
<accession>A0ABT6CN83</accession>
<dbReference type="InterPro" id="IPR029058">
    <property type="entry name" value="AB_hydrolase_fold"/>
</dbReference>
<evidence type="ECO:0000256" key="3">
    <source>
        <dbReference type="ARBA" id="ARBA00022801"/>
    </source>
</evidence>
<dbReference type="RefSeq" id="WP_277280342.1">
    <property type="nucleotide sequence ID" value="NZ_JAROCY010000026.1"/>
</dbReference>
<dbReference type="InterPro" id="IPR000639">
    <property type="entry name" value="Epox_hydrolase-like"/>
</dbReference>
<dbReference type="SUPFAM" id="SSF53474">
    <property type="entry name" value="alpha/beta-Hydrolases"/>
    <property type="match status" value="1"/>
</dbReference>